<gene>
    <name evidence="2" type="ORF">ACHAWO_002569</name>
</gene>
<feature type="signal peptide" evidence="1">
    <location>
        <begin position="1"/>
        <end position="19"/>
    </location>
</feature>
<dbReference type="Proteomes" id="UP001530400">
    <property type="component" value="Unassembled WGS sequence"/>
</dbReference>
<sequence length="124" mass="13582">MNTSLTTFVFASVVISSTAMTSLYSESRLSVRQIDLPSPFDGNDQDFQLPAELKSLISSVSAENAESESRYAKAGVKYYASYSVNKMCASKSASSFESWEEAFDSLEDCCEVAYSWDVNSCLGN</sequence>
<comment type="caution">
    <text evidence="2">The sequence shown here is derived from an EMBL/GenBank/DDBJ whole genome shotgun (WGS) entry which is preliminary data.</text>
</comment>
<evidence type="ECO:0000256" key="1">
    <source>
        <dbReference type="SAM" id="SignalP"/>
    </source>
</evidence>
<keyword evidence="1" id="KW-0732">Signal</keyword>
<accession>A0ABD3PZP0</accession>
<name>A0ABD3PZP0_9STRA</name>
<protein>
    <submittedName>
        <fullName evidence="2">Uncharacterized protein</fullName>
    </submittedName>
</protein>
<evidence type="ECO:0000313" key="3">
    <source>
        <dbReference type="Proteomes" id="UP001530400"/>
    </source>
</evidence>
<organism evidence="2 3">
    <name type="scientific">Cyclotella atomus</name>
    <dbReference type="NCBI Taxonomy" id="382360"/>
    <lineage>
        <taxon>Eukaryota</taxon>
        <taxon>Sar</taxon>
        <taxon>Stramenopiles</taxon>
        <taxon>Ochrophyta</taxon>
        <taxon>Bacillariophyta</taxon>
        <taxon>Coscinodiscophyceae</taxon>
        <taxon>Thalassiosirophycidae</taxon>
        <taxon>Stephanodiscales</taxon>
        <taxon>Stephanodiscaceae</taxon>
        <taxon>Cyclotella</taxon>
    </lineage>
</organism>
<feature type="chain" id="PRO_5044836216" evidence="1">
    <location>
        <begin position="20"/>
        <end position="124"/>
    </location>
</feature>
<proteinExistence type="predicted"/>
<evidence type="ECO:0000313" key="2">
    <source>
        <dbReference type="EMBL" id="KAL3793368.1"/>
    </source>
</evidence>
<reference evidence="2 3" key="1">
    <citation type="submission" date="2024-10" db="EMBL/GenBank/DDBJ databases">
        <title>Updated reference genomes for cyclostephanoid diatoms.</title>
        <authorList>
            <person name="Roberts W.R."/>
            <person name="Alverson A.J."/>
        </authorList>
    </citation>
    <scope>NUCLEOTIDE SEQUENCE [LARGE SCALE GENOMIC DNA]</scope>
    <source>
        <strain evidence="2 3">AJA010-31</strain>
    </source>
</reference>
<dbReference type="AlphaFoldDB" id="A0ABD3PZP0"/>
<keyword evidence="3" id="KW-1185">Reference proteome</keyword>
<dbReference type="EMBL" id="JALLPJ020000396">
    <property type="protein sequence ID" value="KAL3793368.1"/>
    <property type="molecule type" value="Genomic_DNA"/>
</dbReference>